<organism evidence="1 2">
    <name type="scientific">Colwellia echini</name>
    <dbReference type="NCBI Taxonomy" id="1982103"/>
    <lineage>
        <taxon>Bacteria</taxon>
        <taxon>Pseudomonadati</taxon>
        <taxon>Pseudomonadota</taxon>
        <taxon>Gammaproteobacteria</taxon>
        <taxon>Alteromonadales</taxon>
        <taxon>Colwelliaceae</taxon>
        <taxon>Colwellia</taxon>
    </lineage>
</organism>
<dbReference type="InterPro" id="IPR013762">
    <property type="entry name" value="Integrase-like_cat_sf"/>
</dbReference>
<comment type="caution">
    <text evidence="1">The sequence shown here is derived from an EMBL/GenBank/DDBJ whole genome shotgun (WGS) entry which is preliminary data.</text>
</comment>
<protein>
    <recommendedName>
        <fullName evidence="3">Integrase</fullName>
    </recommendedName>
</protein>
<dbReference type="Proteomes" id="UP000815846">
    <property type="component" value="Unassembled WGS sequence"/>
</dbReference>
<keyword evidence="2" id="KW-1185">Reference proteome</keyword>
<dbReference type="EMBL" id="PJAI02000002">
    <property type="protein sequence ID" value="TYK66829.1"/>
    <property type="molecule type" value="Genomic_DNA"/>
</dbReference>
<accession>A0ABY3N026</accession>
<proteinExistence type="predicted"/>
<name>A0ABY3N026_9GAMM</name>
<gene>
    <name evidence="1" type="ORF">CWS31_003335</name>
</gene>
<reference evidence="1 2" key="1">
    <citation type="submission" date="2019-08" db="EMBL/GenBank/DDBJ databases">
        <title>Microbe sample from Colwellia echini.</title>
        <authorList>
            <person name="Christiansen L."/>
            <person name="Pathiraja D."/>
            <person name="Schultz-Johansen M."/>
            <person name="Choi I.-G."/>
            <person name="Stougaard P."/>
        </authorList>
    </citation>
    <scope>NUCLEOTIDE SEQUENCE [LARGE SCALE GENOMIC DNA]</scope>
    <source>
        <strain evidence="1 2">A3</strain>
    </source>
</reference>
<evidence type="ECO:0000313" key="2">
    <source>
        <dbReference type="Proteomes" id="UP000815846"/>
    </source>
</evidence>
<evidence type="ECO:0008006" key="3">
    <source>
        <dbReference type="Google" id="ProtNLM"/>
    </source>
</evidence>
<dbReference type="Gene3D" id="1.10.443.10">
    <property type="entry name" value="Intergrase catalytic core"/>
    <property type="match status" value="1"/>
</dbReference>
<evidence type="ECO:0000313" key="1">
    <source>
        <dbReference type="EMBL" id="TYK66829.1"/>
    </source>
</evidence>
<sequence>MTKIIDISETKTSLKLTQLSKRIKSITNDERSSFNSLKIKGDILGDWSHYYWVCSGRRIYFTKPFDLDENVVTSKTHENKRVIIPDLFSDLLKVYCIRSLKKGTSAKATSAKVGAIAWFFHHINFKLENISKVNQDKLDSFIPLMKKEFVKRGPYERVKIVRSFISKLLIPTKLVSSFEPKINMVNPAVSQSNVTTEEFKQRSSDVYLEDIDKYVGFVRQRFDNDIELIKMNKRPIYGQPKPGYDELRLLAIPFFLAFGLRVGELCRLPENALGYDEKNEKYFLRVLTEKGELAAARPCPRIWQDIIKTSIERILELTKTSRARSVKIEKNAELALSKLLNFSNRSQEIVEAITSAGFSANDYFIRSEINQKPTPTDTTLPWSTLRHKDFETAAKGKISVKNSNDRAKRYTVIYSKTMVIKALINRWNKSHSIVFKENITEDGVLKTKIKSKTYQYNLPFSKHLFCIFEDTFSAQSVGQGLLPRPMTPRNISNWFSKDSSKSLTVFQRYDINNDDGITVSITSKKFRHWLTTALKRSGKNEMMIDKFMGRQPGQSRQYDHKTAKERAEALRRKYLSDPPPDDALGARIKRMRDNNVSLDEIESAVIHSLSVLHFTPWGTCKRDLDINPCDKGMMCLRGENGDGCQHFGIDPDDHEALINIQNTKILYENQLSALLPNYKELMSTLNRQEPLDQHIQYCIDTINGCEKAISSYNKAKKNQKGQIDIVQVFVPEKD</sequence>
<dbReference type="RefSeq" id="WP_101343889.1">
    <property type="nucleotide sequence ID" value="NZ_PJAI02000002.1"/>
</dbReference>